<dbReference type="InterPro" id="IPR050360">
    <property type="entry name" value="MFS_Sugar_Transporters"/>
</dbReference>
<comment type="subcellular location">
    <subcellularLocation>
        <location evidence="1">Membrane</location>
        <topology evidence="1">Multi-pass membrane protein</topology>
    </subcellularLocation>
</comment>
<dbReference type="GO" id="GO:0016020">
    <property type="term" value="C:membrane"/>
    <property type="evidence" value="ECO:0007669"/>
    <property type="project" value="UniProtKB-SubCell"/>
</dbReference>
<feature type="transmembrane region" description="Helical" evidence="6">
    <location>
        <begin position="148"/>
        <end position="166"/>
    </location>
</feature>
<feature type="transmembrane region" description="Helical" evidence="6">
    <location>
        <begin position="213"/>
        <end position="235"/>
    </location>
</feature>
<dbReference type="Proteomes" id="UP001172681">
    <property type="component" value="Unassembled WGS sequence"/>
</dbReference>
<organism evidence="8 9">
    <name type="scientific">Knufia peltigerae</name>
    <dbReference type="NCBI Taxonomy" id="1002370"/>
    <lineage>
        <taxon>Eukaryota</taxon>
        <taxon>Fungi</taxon>
        <taxon>Dikarya</taxon>
        <taxon>Ascomycota</taxon>
        <taxon>Pezizomycotina</taxon>
        <taxon>Eurotiomycetes</taxon>
        <taxon>Chaetothyriomycetidae</taxon>
        <taxon>Chaetothyriales</taxon>
        <taxon>Trichomeriaceae</taxon>
        <taxon>Knufia</taxon>
    </lineage>
</organism>
<evidence type="ECO:0000259" key="7">
    <source>
        <dbReference type="PROSITE" id="PS50850"/>
    </source>
</evidence>
<keyword evidence="5 6" id="KW-0472">Membrane</keyword>
<accession>A0AA38XWF1</accession>
<evidence type="ECO:0000313" key="9">
    <source>
        <dbReference type="Proteomes" id="UP001172681"/>
    </source>
</evidence>
<evidence type="ECO:0000256" key="1">
    <source>
        <dbReference type="ARBA" id="ARBA00004141"/>
    </source>
</evidence>
<dbReference type="Pfam" id="PF00083">
    <property type="entry name" value="Sugar_tr"/>
    <property type="match status" value="1"/>
</dbReference>
<dbReference type="AlphaFoldDB" id="A0AA38XWF1"/>
<evidence type="ECO:0000256" key="3">
    <source>
        <dbReference type="ARBA" id="ARBA00022692"/>
    </source>
</evidence>
<dbReference type="Gene3D" id="1.20.1250.20">
    <property type="entry name" value="MFS general substrate transporter like domains"/>
    <property type="match status" value="1"/>
</dbReference>
<name>A0AA38XWF1_9EURO</name>
<dbReference type="PANTHER" id="PTHR48022:SF26">
    <property type="entry name" value="MAJOR FACILITATOR SUPERFAMILY (MFS) PROFILE DOMAIN-CONTAINING PROTEIN-RELATED"/>
    <property type="match status" value="1"/>
</dbReference>
<dbReference type="InterPro" id="IPR036259">
    <property type="entry name" value="MFS_trans_sf"/>
</dbReference>
<gene>
    <name evidence="8" type="ORF">H2204_010326</name>
</gene>
<feature type="domain" description="Major facilitator superfamily (MFS) profile" evidence="7">
    <location>
        <begin position="1"/>
        <end position="265"/>
    </location>
</feature>
<evidence type="ECO:0000256" key="5">
    <source>
        <dbReference type="ARBA" id="ARBA00023136"/>
    </source>
</evidence>
<dbReference type="InterPro" id="IPR020846">
    <property type="entry name" value="MFS_dom"/>
</dbReference>
<protein>
    <recommendedName>
        <fullName evidence="7">Major facilitator superfamily (MFS) profile domain-containing protein</fullName>
    </recommendedName>
</protein>
<comment type="similarity">
    <text evidence="2">Belongs to the major facilitator superfamily. Sugar transporter (TC 2.A.1.1) family.</text>
</comment>
<dbReference type="InterPro" id="IPR005829">
    <property type="entry name" value="Sugar_transporter_CS"/>
</dbReference>
<evidence type="ECO:0000313" key="8">
    <source>
        <dbReference type="EMBL" id="KAJ9625464.1"/>
    </source>
</evidence>
<dbReference type="PROSITE" id="PS00216">
    <property type="entry name" value="SUGAR_TRANSPORT_1"/>
    <property type="match status" value="1"/>
</dbReference>
<dbReference type="InterPro" id="IPR005828">
    <property type="entry name" value="MFS_sugar_transport-like"/>
</dbReference>
<evidence type="ECO:0000256" key="2">
    <source>
        <dbReference type="ARBA" id="ARBA00010992"/>
    </source>
</evidence>
<keyword evidence="3 6" id="KW-0812">Transmembrane</keyword>
<dbReference type="PANTHER" id="PTHR48022">
    <property type="entry name" value="PLASTIDIC GLUCOSE TRANSPORTER 4"/>
    <property type="match status" value="1"/>
</dbReference>
<dbReference type="GO" id="GO:0005351">
    <property type="term" value="F:carbohydrate:proton symporter activity"/>
    <property type="evidence" value="ECO:0007669"/>
    <property type="project" value="TreeGrafter"/>
</dbReference>
<dbReference type="EMBL" id="JAPDRN010000086">
    <property type="protein sequence ID" value="KAJ9625464.1"/>
    <property type="molecule type" value="Genomic_DNA"/>
</dbReference>
<feature type="transmembrane region" description="Helical" evidence="6">
    <location>
        <begin position="242"/>
        <end position="261"/>
    </location>
</feature>
<reference evidence="8" key="1">
    <citation type="submission" date="2022-10" db="EMBL/GenBank/DDBJ databases">
        <title>Culturing micro-colonial fungi from biological soil crusts in the Mojave desert and describing Neophaeococcomyces mojavensis, and introducing the new genera and species Taxawa tesnikishii.</title>
        <authorList>
            <person name="Kurbessoian T."/>
            <person name="Stajich J.E."/>
        </authorList>
    </citation>
    <scope>NUCLEOTIDE SEQUENCE</scope>
    <source>
        <strain evidence="8">TK_35</strain>
    </source>
</reference>
<sequence length="333" mass="37572">MLQFLPDSPRWLLLRDRHEEAHEALRRYLGTNLDRNDPIVLNELASISGALAIERKTRINFKDVILRKDRSGHLKRMLLGCGTQFMQQFGGINGLNYYFPTILENALGMSELMARILTGCNATSYAISSAMAFWLIDRVGRRSLMMNGAFWQFFAYVMVAISVALLSHAPSQWGAVAITFLFFYYAIFGFSWGMVPWVYQAEVNSLQGRVPGAAAATATNWLFGFVCTQFTPVAIKNIGYRFYIIFACFNLAFIPIVYFLYPETANRTLEDLDDYFDKDSGNPTIIPISSKAAKRKQRPIEAIEAEQRRIAAAMNDGVAKSATTMTHVEEVSK</sequence>
<keyword evidence="9" id="KW-1185">Reference proteome</keyword>
<keyword evidence="4 6" id="KW-1133">Transmembrane helix</keyword>
<comment type="caution">
    <text evidence="8">The sequence shown here is derived from an EMBL/GenBank/DDBJ whole genome shotgun (WGS) entry which is preliminary data.</text>
</comment>
<feature type="transmembrane region" description="Helical" evidence="6">
    <location>
        <begin position="116"/>
        <end position="136"/>
    </location>
</feature>
<feature type="transmembrane region" description="Helical" evidence="6">
    <location>
        <begin position="173"/>
        <end position="193"/>
    </location>
</feature>
<dbReference type="SUPFAM" id="SSF103473">
    <property type="entry name" value="MFS general substrate transporter"/>
    <property type="match status" value="1"/>
</dbReference>
<proteinExistence type="inferred from homology"/>
<evidence type="ECO:0000256" key="6">
    <source>
        <dbReference type="SAM" id="Phobius"/>
    </source>
</evidence>
<evidence type="ECO:0000256" key="4">
    <source>
        <dbReference type="ARBA" id="ARBA00022989"/>
    </source>
</evidence>
<dbReference type="PROSITE" id="PS50850">
    <property type="entry name" value="MFS"/>
    <property type="match status" value="1"/>
</dbReference>